<feature type="domain" description="Core-binding (CB)" evidence="8">
    <location>
        <begin position="62"/>
        <end position="147"/>
    </location>
</feature>
<evidence type="ECO:0000256" key="4">
    <source>
        <dbReference type="ARBA" id="ARBA00023172"/>
    </source>
</evidence>
<keyword evidence="2" id="KW-0229">DNA integration</keyword>
<feature type="region of interest" description="Disordered" evidence="6">
    <location>
        <begin position="1"/>
        <end position="40"/>
    </location>
</feature>
<dbReference type="EMBL" id="CP041150">
    <property type="protein sequence ID" value="QDF73542.1"/>
    <property type="molecule type" value="Genomic_DNA"/>
</dbReference>
<dbReference type="InterPro" id="IPR011010">
    <property type="entry name" value="DNA_brk_join_enz"/>
</dbReference>
<evidence type="ECO:0000256" key="6">
    <source>
        <dbReference type="SAM" id="MobiDB-lite"/>
    </source>
</evidence>
<evidence type="ECO:0000259" key="8">
    <source>
        <dbReference type="PROSITE" id="PS51900"/>
    </source>
</evidence>
<dbReference type="GO" id="GO:0003677">
    <property type="term" value="F:DNA binding"/>
    <property type="evidence" value="ECO:0007669"/>
    <property type="project" value="UniProtKB-UniRule"/>
</dbReference>
<evidence type="ECO:0000256" key="5">
    <source>
        <dbReference type="PROSITE-ProRule" id="PRU01248"/>
    </source>
</evidence>
<dbReference type="Gene3D" id="1.10.443.10">
    <property type="entry name" value="Intergrase catalytic core"/>
    <property type="match status" value="1"/>
</dbReference>
<dbReference type="Pfam" id="PF00589">
    <property type="entry name" value="Phage_integrase"/>
    <property type="match status" value="1"/>
</dbReference>
<keyword evidence="3 5" id="KW-0238">DNA-binding</keyword>
<dbReference type="InterPro" id="IPR010998">
    <property type="entry name" value="Integrase_recombinase_N"/>
</dbReference>
<organism evidence="9 10">
    <name type="scientific">Mycobacteroides chelonae</name>
    <name type="common">Mycobacterium chelonae</name>
    <dbReference type="NCBI Taxonomy" id="1774"/>
    <lineage>
        <taxon>Bacteria</taxon>
        <taxon>Bacillati</taxon>
        <taxon>Actinomycetota</taxon>
        <taxon>Actinomycetes</taxon>
        <taxon>Mycobacteriales</taxon>
        <taxon>Mycobacteriaceae</taxon>
        <taxon>Mycobacteroides</taxon>
    </lineage>
</organism>
<name>A0AB73UA84_MYCCH</name>
<dbReference type="PANTHER" id="PTHR30349">
    <property type="entry name" value="PHAGE INTEGRASE-RELATED"/>
    <property type="match status" value="1"/>
</dbReference>
<dbReference type="Proteomes" id="UP000317728">
    <property type="component" value="Chromosome"/>
</dbReference>
<evidence type="ECO:0000313" key="9">
    <source>
        <dbReference type="EMBL" id="QDF73542.1"/>
    </source>
</evidence>
<dbReference type="InterPro" id="IPR044068">
    <property type="entry name" value="CB"/>
</dbReference>
<dbReference type="SUPFAM" id="SSF56349">
    <property type="entry name" value="DNA breaking-rejoining enzymes"/>
    <property type="match status" value="1"/>
</dbReference>
<reference evidence="9 10" key="1">
    <citation type="submission" date="2019-06" db="EMBL/GenBank/DDBJ databases">
        <title>Whole geneome sequnce of Mycobacteroides chelonae M77 isolated from bovine milk from Meghalaya, India.</title>
        <authorList>
            <person name="Vise E."/>
            <person name="Das S."/>
            <person name="Garg A."/>
            <person name="Ghatak S."/>
            <person name="Shakuntala I."/>
            <person name="Milton A.A.P."/>
            <person name="Karam A."/>
            <person name="Sanjukta R."/>
            <person name="Puro K."/>
            <person name="Sen A."/>
        </authorList>
    </citation>
    <scope>NUCLEOTIDE SEQUENCE [LARGE SCALE GENOMIC DNA]</scope>
    <source>
        <strain evidence="9 10">M77</strain>
    </source>
</reference>
<evidence type="ECO:0000256" key="3">
    <source>
        <dbReference type="ARBA" id="ARBA00023125"/>
    </source>
</evidence>
<dbReference type="AlphaFoldDB" id="A0AB73UA84"/>
<evidence type="ECO:0000256" key="1">
    <source>
        <dbReference type="ARBA" id="ARBA00008857"/>
    </source>
</evidence>
<evidence type="ECO:0000313" key="10">
    <source>
        <dbReference type="Proteomes" id="UP000317728"/>
    </source>
</evidence>
<accession>A0AB73UA84</accession>
<dbReference type="InterPro" id="IPR013762">
    <property type="entry name" value="Integrase-like_cat_sf"/>
</dbReference>
<dbReference type="GO" id="GO:0006310">
    <property type="term" value="P:DNA recombination"/>
    <property type="evidence" value="ECO:0007669"/>
    <property type="project" value="UniProtKB-KW"/>
</dbReference>
<dbReference type="PROSITE" id="PS51898">
    <property type="entry name" value="TYR_RECOMBINASE"/>
    <property type="match status" value="1"/>
</dbReference>
<feature type="domain" description="Tyr recombinase" evidence="7">
    <location>
        <begin position="209"/>
        <end position="413"/>
    </location>
</feature>
<evidence type="ECO:0000256" key="2">
    <source>
        <dbReference type="ARBA" id="ARBA00022908"/>
    </source>
</evidence>
<dbReference type="InterPro" id="IPR002104">
    <property type="entry name" value="Integrase_catalytic"/>
</dbReference>
<evidence type="ECO:0000259" key="7">
    <source>
        <dbReference type="PROSITE" id="PS51898"/>
    </source>
</evidence>
<dbReference type="PANTHER" id="PTHR30349:SF41">
    <property type="entry name" value="INTEGRASE_RECOMBINASE PROTEIN MJ0367-RELATED"/>
    <property type="match status" value="1"/>
</dbReference>
<dbReference type="PROSITE" id="PS51900">
    <property type="entry name" value="CB"/>
    <property type="match status" value="1"/>
</dbReference>
<gene>
    <name evidence="9" type="ORF">FJK96_18260</name>
</gene>
<dbReference type="RefSeq" id="WP_075908141.1">
    <property type="nucleotide sequence ID" value="NZ_CP041150.1"/>
</dbReference>
<feature type="compositionally biased region" description="Basic and acidic residues" evidence="6">
    <location>
        <begin position="26"/>
        <end position="40"/>
    </location>
</feature>
<comment type="similarity">
    <text evidence="1">Belongs to the 'phage' integrase family.</text>
</comment>
<proteinExistence type="inferred from homology"/>
<protein>
    <submittedName>
        <fullName evidence="9">Site-specific integrase</fullName>
    </submittedName>
</protein>
<dbReference type="InterPro" id="IPR004107">
    <property type="entry name" value="Integrase_SAM-like_N"/>
</dbReference>
<dbReference type="InterPro" id="IPR050090">
    <property type="entry name" value="Tyrosine_recombinase_XerCD"/>
</dbReference>
<dbReference type="Pfam" id="PF02899">
    <property type="entry name" value="Phage_int_SAM_1"/>
    <property type="match status" value="1"/>
</dbReference>
<keyword evidence="4" id="KW-0233">DNA recombination</keyword>
<sequence length="421" mass="46498">MWQAKVRVRDSSGKPRQVMRISPPRNDSRGRPVPDRDGARARDAVLAAAATISASSLNTAITTGTTVAELWTEHYRPYLVAQERATNTLLAYDREAERFIQRLGDRRLTETPTTVIEAYLAELARAHGPGSAKTCRSALSGMFRYAIRVSDGAITVNPVREVELIRDAEAKGRTGGAAQIAVDQVRFILDAVRTSDAPCPRILSKAERERPRPLKRYAPPTVAEFCKADMADFVDLLFGLNLRASQLLGATWPDFDLKARVYVPSGKIIRVKGQGLVRVTRTDDPKNRIQPISVPVFAIKTLEARRKVLAARRLLYSGEVDDKYAELVFPSEEWTPRDPTNVATDWRRVRLALGIADDITPHSFRKAGATAKDDAGLPLRVIADSLGQADINTTIRHYLARGKAHPEAADVLDRALQPPAN</sequence>
<dbReference type="GO" id="GO:0015074">
    <property type="term" value="P:DNA integration"/>
    <property type="evidence" value="ECO:0007669"/>
    <property type="project" value="UniProtKB-KW"/>
</dbReference>
<dbReference type="Gene3D" id="1.10.150.130">
    <property type="match status" value="1"/>
</dbReference>